<dbReference type="EMBL" id="CAVMJV010000055">
    <property type="protein sequence ID" value="CAK5084964.1"/>
    <property type="molecule type" value="Genomic_DNA"/>
</dbReference>
<protein>
    <submittedName>
        <fullName evidence="1">Uncharacterized protein</fullName>
    </submittedName>
</protein>
<keyword evidence="2" id="KW-1185">Reference proteome</keyword>
<comment type="caution">
    <text evidence="1">The sequence shown here is derived from an EMBL/GenBank/DDBJ whole genome shotgun (WGS) entry which is preliminary data.</text>
</comment>
<sequence length="193" mass="22970">MNFHRIITGKGAKSRTQRYTLIKDMVIQMKRHGIRYPLKLQEYNVEEHVPLIQKYLNEKHPGEYRLSVFGEHGQMKPLWKGPDRAEKDISLYLKDGHYYGIRKLNTFFGKHMYYCLECEATFHSKLEHRQTCAAKCPRCCGMGADFPCKEIENFEMNCYNCFNLFRNPDCYERHIKKESVRFLRGKLKACNLK</sequence>
<gene>
    <name evidence="1" type="ORF">MENTE1834_LOCUS32378</name>
</gene>
<evidence type="ECO:0000313" key="1">
    <source>
        <dbReference type="EMBL" id="CAK5084964.1"/>
    </source>
</evidence>
<proteinExistence type="predicted"/>
<accession>A0ACB1A0M8</accession>
<dbReference type="Proteomes" id="UP001497535">
    <property type="component" value="Unassembled WGS sequence"/>
</dbReference>
<organism evidence="1 2">
    <name type="scientific">Meloidogyne enterolobii</name>
    <name type="common">Root-knot nematode worm</name>
    <name type="synonym">Meloidogyne mayaguensis</name>
    <dbReference type="NCBI Taxonomy" id="390850"/>
    <lineage>
        <taxon>Eukaryota</taxon>
        <taxon>Metazoa</taxon>
        <taxon>Ecdysozoa</taxon>
        <taxon>Nematoda</taxon>
        <taxon>Chromadorea</taxon>
        <taxon>Rhabditida</taxon>
        <taxon>Tylenchina</taxon>
        <taxon>Tylenchomorpha</taxon>
        <taxon>Tylenchoidea</taxon>
        <taxon>Meloidogynidae</taxon>
        <taxon>Meloidogyninae</taxon>
        <taxon>Meloidogyne</taxon>
    </lineage>
</organism>
<reference evidence="1" key="1">
    <citation type="submission" date="2023-11" db="EMBL/GenBank/DDBJ databases">
        <authorList>
            <person name="Poullet M."/>
        </authorList>
    </citation>
    <scope>NUCLEOTIDE SEQUENCE</scope>
    <source>
        <strain evidence="1">E1834</strain>
    </source>
</reference>
<name>A0ACB1A0M8_MELEN</name>
<evidence type="ECO:0000313" key="2">
    <source>
        <dbReference type="Proteomes" id="UP001497535"/>
    </source>
</evidence>